<accession>A0AAV5AL76</accession>
<dbReference type="EMBL" id="BPWL01000010">
    <property type="protein sequence ID" value="GJJ14512.1"/>
    <property type="molecule type" value="Genomic_DNA"/>
</dbReference>
<evidence type="ECO:0000313" key="3">
    <source>
        <dbReference type="Proteomes" id="UP001050691"/>
    </source>
</evidence>
<feature type="region of interest" description="Disordered" evidence="1">
    <location>
        <begin position="102"/>
        <end position="128"/>
    </location>
</feature>
<gene>
    <name evidence="2" type="ORF">Clacol_008776</name>
</gene>
<dbReference type="Proteomes" id="UP001050691">
    <property type="component" value="Unassembled WGS sequence"/>
</dbReference>
<sequence>MRSQPSSSSLSDALDFSNIKTSSGINERFSELAESLLLHHNLCIEYIDNYDHDDARSSTEIFEFQLLEIEFYLYSPNVHEDPFCHGHVNQTKAGQWYFHRAGKGKPGVQKSESETSTSTGGYRGGTRKGVDLTFGNPVVTSPFFPVSSSPIYGGILLRSMRSLDDSKKDNVVISGPSLLVDRILQLTRSESIAQLVNHKLKGHLSAFNNSPAAGLLPASSSSNEKTVNLYFRECTSLHHRSPRTVITTIERSPRVGLELSHSSVSPIAADPRVSFIGKMYRYFIHPNLLKSSHRYYNLIYHLSRRDFINHLEEQGEPLAKDLMARFEKEKGTSTIISNRVILEKYSTAFNDGYRKHDLRNFVGSSGKGVSSNPLKYLKMMGVLCRLGLLEENS</sequence>
<protein>
    <submittedName>
        <fullName evidence="2">Uncharacterized protein</fullName>
    </submittedName>
</protein>
<keyword evidence="3" id="KW-1185">Reference proteome</keyword>
<dbReference type="AlphaFoldDB" id="A0AAV5AL76"/>
<evidence type="ECO:0000256" key="1">
    <source>
        <dbReference type="SAM" id="MobiDB-lite"/>
    </source>
</evidence>
<comment type="caution">
    <text evidence="2">The sequence shown here is derived from an EMBL/GenBank/DDBJ whole genome shotgun (WGS) entry which is preliminary data.</text>
</comment>
<reference evidence="2" key="1">
    <citation type="submission" date="2021-10" db="EMBL/GenBank/DDBJ databases">
        <title>De novo Genome Assembly of Clathrus columnatus (Basidiomycota, Fungi) Using Illumina and Nanopore Sequence Data.</title>
        <authorList>
            <person name="Ogiso-Tanaka E."/>
            <person name="Itagaki H."/>
            <person name="Hosoya T."/>
            <person name="Hosaka K."/>
        </authorList>
    </citation>
    <scope>NUCLEOTIDE SEQUENCE</scope>
    <source>
        <strain evidence="2">MO-923</strain>
    </source>
</reference>
<organism evidence="2 3">
    <name type="scientific">Clathrus columnatus</name>
    <dbReference type="NCBI Taxonomy" id="1419009"/>
    <lineage>
        <taxon>Eukaryota</taxon>
        <taxon>Fungi</taxon>
        <taxon>Dikarya</taxon>
        <taxon>Basidiomycota</taxon>
        <taxon>Agaricomycotina</taxon>
        <taxon>Agaricomycetes</taxon>
        <taxon>Phallomycetidae</taxon>
        <taxon>Phallales</taxon>
        <taxon>Clathraceae</taxon>
        <taxon>Clathrus</taxon>
    </lineage>
</organism>
<proteinExistence type="predicted"/>
<name>A0AAV5AL76_9AGAM</name>
<evidence type="ECO:0000313" key="2">
    <source>
        <dbReference type="EMBL" id="GJJ14512.1"/>
    </source>
</evidence>